<reference evidence="2" key="1">
    <citation type="journal article" date="2014" name="Proc. Natl. Acad. Sci. U.S.A.">
        <title>Extensive sampling of basidiomycete genomes demonstrates inadequacy of the white-rot/brown-rot paradigm for wood decay fungi.</title>
        <authorList>
            <person name="Riley R."/>
            <person name="Salamov A.A."/>
            <person name="Brown D.W."/>
            <person name="Nagy L.G."/>
            <person name="Floudas D."/>
            <person name="Held B.W."/>
            <person name="Levasseur A."/>
            <person name="Lombard V."/>
            <person name="Morin E."/>
            <person name="Otillar R."/>
            <person name="Lindquist E.A."/>
            <person name="Sun H."/>
            <person name="LaButti K.M."/>
            <person name="Schmutz J."/>
            <person name="Jabbour D."/>
            <person name="Luo H."/>
            <person name="Baker S.E."/>
            <person name="Pisabarro A.G."/>
            <person name="Walton J.D."/>
            <person name="Blanchette R.A."/>
            <person name="Henrissat B."/>
            <person name="Martin F."/>
            <person name="Cullen D."/>
            <person name="Hibbett D.S."/>
            <person name="Grigoriev I.V."/>
        </authorList>
    </citation>
    <scope>NUCLEOTIDE SEQUENCE [LARGE SCALE GENOMIC DNA]</scope>
    <source>
        <strain evidence="2">MUCL 33604</strain>
    </source>
</reference>
<evidence type="ECO:0000313" key="2">
    <source>
        <dbReference type="Proteomes" id="UP000027265"/>
    </source>
</evidence>
<protein>
    <submittedName>
        <fullName evidence="1">Uncharacterized protein</fullName>
    </submittedName>
</protein>
<keyword evidence="2" id="KW-1185">Reference proteome</keyword>
<name>A0A067PC15_9AGAM</name>
<evidence type="ECO:0000313" key="1">
    <source>
        <dbReference type="EMBL" id="KDQ52319.1"/>
    </source>
</evidence>
<dbReference type="HOGENOM" id="CLU_1661028_0_0_1"/>
<proteinExistence type="predicted"/>
<dbReference type="AlphaFoldDB" id="A0A067PC15"/>
<accession>A0A067PC15</accession>
<organism evidence="1 2">
    <name type="scientific">Jaapia argillacea MUCL 33604</name>
    <dbReference type="NCBI Taxonomy" id="933084"/>
    <lineage>
        <taxon>Eukaryota</taxon>
        <taxon>Fungi</taxon>
        <taxon>Dikarya</taxon>
        <taxon>Basidiomycota</taxon>
        <taxon>Agaricomycotina</taxon>
        <taxon>Agaricomycetes</taxon>
        <taxon>Agaricomycetidae</taxon>
        <taxon>Jaapiales</taxon>
        <taxon>Jaapiaceae</taxon>
        <taxon>Jaapia</taxon>
    </lineage>
</organism>
<dbReference type="Proteomes" id="UP000027265">
    <property type="component" value="Unassembled WGS sequence"/>
</dbReference>
<gene>
    <name evidence="1" type="ORF">JAAARDRAFT_62055</name>
</gene>
<sequence>MLTSSQKHVGKHTVRDQSLGAGRQLACWWGLDGLGACIALSLLPQAHRRLLRRRLGLCCRFRGCFVDLGHELSTQSCLSAEIVAHLASVQGRTAPVARAAVLGKPIRAIQVNLPSPLPASPSSYPQPVFKYPTQHLDYQLRPQFLPTLIFQHSTSISRP</sequence>
<dbReference type="InParanoid" id="A0A067PC15"/>
<dbReference type="EMBL" id="KL197741">
    <property type="protein sequence ID" value="KDQ52319.1"/>
    <property type="molecule type" value="Genomic_DNA"/>
</dbReference>